<dbReference type="InterPro" id="IPR049227">
    <property type="entry name" value="DUF6824"/>
</dbReference>
<accession>A0A7S3L681</accession>
<sequence length="449" mass="50511">MKESPASEEEIATALGPHDVLMGRGAPVSEYDGNKMLREIVMKRQSEYVRSSKRQEKHHVAMEIVATVKENGGRFLRKVKDEAEEEDNEEEHGKNDRRGLGKTKWRVVTNKDEIVGKVKQLLRDMGPEARKKRANRRPTRPEFRRRSSSSKSPIYTASIPATTAAETAATSETNAVVTAEGETKTPSEKVAARDMSVLVQGMRGTGLVSGIPPSQSLPYRSLPCMRSVPQPQEQPQQQSELQVQRYLPPLRQQQQEQQQRRQLALGLPAHSSQARLTAQYDAERIQMQSGLNLSPPADARSTFGAQPQALTPSLLSRLLQIQRHPHPPSNPFENSFLQPARESLQQQQTQLLQQQSQALLSEPLFRLLLHNQRQTQRQMGPLSMHDQSVLGSLQLRNQHQQLLHTQDPNALLQNHRHHLLAGRPSTRGATLGQSGLPQDSQKHQKQQRP</sequence>
<name>A0A7S3L681_9STRA</name>
<feature type="region of interest" description="Disordered" evidence="1">
    <location>
        <begin position="79"/>
        <end position="104"/>
    </location>
</feature>
<dbReference type="AlphaFoldDB" id="A0A7S3L681"/>
<feature type="region of interest" description="Disordered" evidence="1">
    <location>
        <begin position="1"/>
        <end position="29"/>
    </location>
</feature>
<feature type="region of interest" description="Disordered" evidence="1">
    <location>
        <begin position="423"/>
        <end position="449"/>
    </location>
</feature>
<feature type="region of interest" description="Disordered" evidence="1">
    <location>
        <begin position="123"/>
        <end position="191"/>
    </location>
</feature>
<gene>
    <name evidence="3" type="ORF">ACOF00016_LOCUS10569</name>
</gene>
<feature type="compositionally biased region" description="Acidic residues" evidence="1">
    <location>
        <begin position="1"/>
        <end position="11"/>
    </location>
</feature>
<feature type="region of interest" description="Disordered" evidence="1">
    <location>
        <begin position="206"/>
        <end position="241"/>
    </location>
</feature>
<feature type="compositionally biased region" description="Basic and acidic residues" evidence="1">
    <location>
        <begin position="181"/>
        <end position="191"/>
    </location>
</feature>
<dbReference type="EMBL" id="HBIM01012963">
    <property type="protein sequence ID" value="CAE0413312.1"/>
    <property type="molecule type" value="Transcribed_RNA"/>
</dbReference>
<feature type="compositionally biased region" description="Low complexity" evidence="1">
    <location>
        <begin position="149"/>
        <end position="179"/>
    </location>
</feature>
<reference evidence="3" key="1">
    <citation type="submission" date="2021-01" db="EMBL/GenBank/DDBJ databases">
        <authorList>
            <person name="Corre E."/>
            <person name="Pelletier E."/>
            <person name="Niang G."/>
            <person name="Scheremetjew M."/>
            <person name="Finn R."/>
            <person name="Kale V."/>
            <person name="Holt S."/>
            <person name="Cochrane G."/>
            <person name="Meng A."/>
            <person name="Brown T."/>
            <person name="Cohen L."/>
        </authorList>
    </citation>
    <scope>NUCLEOTIDE SEQUENCE</scope>
    <source>
        <strain evidence="3">CCMP127</strain>
    </source>
</reference>
<feature type="domain" description="DUF6824" evidence="2">
    <location>
        <begin position="19"/>
        <end position="124"/>
    </location>
</feature>
<evidence type="ECO:0000256" key="1">
    <source>
        <dbReference type="SAM" id="MobiDB-lite"/>
    </source>
</evidence>
<feature type="compositionally biased region" description="Polar residues" evidence="1">
    <location>
        <begin position="427"/>
        <end position="439"/>
    </location>
</feature>
<dbReference type="Pfam" id="PF20710">
    <property type="entry name" value="DUF6824"/>
    <property type="match status" value="1"/>
</dbReference>
<feature type="compositionally biased region" description="Low complexity" evidence="1">
    <location>
        <begin position="227"/>
        <end position="241"/>
    </location>
</feature>
<evidence type="ECO:0000313" key="3">
    <source>
        <dbReference type="EMBL" id="CAE0413312.1"/>
    </source>
</evidence>
<organism evidence="3">
    <name type="scientific">Amphora coffeiformis</name>
    <dbReference type="NCBI Taxonomy" id="265554"/>
    <lineage>
        <taxon>Eukaryota</taxon>
        <taxon>Sar</taxon>
        <taxon>Stramenopiles</taxon>
        <taxon>Ochrophyta</taxon>
        <taxon>Bacillariophyta</taxon>
        <taxon>Bacillariophyceae</taxon>
        <taxon>Bacillariophycidae</taxon>
        <taxon>Thalassiophysales</taxon>
        <taxon>Catenulaceae</taxon>
        <taxon>Amphora</taxon>
    </lineage>
</organism>
<protein>
    <recommendedName>
        <fullName evidence="2">DUF6824 domain-containing protein</fullName>
    </recommendedName>
</protein>
<evidence type="ECO:0000259" key="2">
    <source>
        <dbReference type="Pfam" id="PF20710"/>
    </source>
</evidence>
<proteinExistence type="predicted"/>